<dbReference type="Pfam" id="PF00072">
    <property type="entry name" value="Response_reg"/>
    <property type="match status" value="1"/>
</dbReference>
<dbReference type="GO" id="GO:0006355">
    <property type="term" value="P:regulation of DNA-templated transcription"/>
    <property type="evidence" value="ECO:0007669"/>
    <property type="project" value="InterPro"/>
</dbReference>
<dbReference type="PROSITE" id="PS51755">
    <property type="entry name" value="OMPR_PHOB"/>
    <property type="match status" value="1"/>
</dbReference>
<dbReference type="Pfam" id="PF00486">
    <property type="entry name" value="Trans_reg_C"/>
    <property type="match status" value="1"/>
</dbReference>
<dbReference type="GO" id="GO:0032993">
    <property type="term" value="C:protein-DNA complex"/>
    <property type="evidence" value="ECO:0007669"/>
    <property type="project" value="TreeGrafter"/>
</dbReference>
<dbReference type="InterPro" id="IPR001867">
    <property type="entry name" value="OmpR/PhoB-type_DNA-bd"/>
</dbReference>
<dbReference type="GO" id="GO:0005829">
    <property type="term" value="C:cytosol"/>
    <property type="evidence" value="ECO:0007669"/>
    <property type="project" value="TreeGrafter"/>
</dbReference>
<dbReference type="FunFam" id="3.40.50.2300:FF:000001">
    <property type="entry name" value="DNA-binding response regulator PhoB"/>
    <property type="match status" value="1"/>
</dbReference>
<keyword evidence="2" id="KW-0902">Two-component regulatory system</keyword>
<dbReference type="Gene3D" id="1.10.10.10">
    <property type="entry name" value="Winged helix-like DNA-binding domain superfamily/Winged helix DNA-binding domain"/>
    <property type="match status" value="1"/>
</dbReference>
<evidence type="ECO:0000259" key="9">
    <source>
        <dbReference type="PROSITE" id="PS51755"/>
    </source>
</evidence>
<dbReference type="SUPFAM" id="SSF52172">
    <property type="entry name" value="CheY-like"/>
    <property type="match status" value="1"/>
</dbReference>
<dbReference type="InterPro" id="IPR036388">
    <property type="entry name" value="WH-like_DNA-bd_sf"/>
</dbReference>
<evidence type="ECO:0000256" key="7">
    <source>
        <dbReference type="PROSITE-ProRule" id="PRU01091"/>
    </source>
</evidence>
<dbReference type="AlphaFoldDB" id="A0A1F4R806"/>
<evidence type="ECO:0000256" key="5">
    <source>
        <dbReference type="ARBA" id="ARBA00023163"/>
    </source>
</evidence>
<organism evidence="10 11">
    <name type="scientific">candidate division WOR-1 bacterium RIFCSPLOWO2_02_FULL_46_20</name>
    <dbReference type="NCBI Taxonomy" id="1802567"/>
    <lineage>
        <taxon>Bacteria</taxon>
        <taxon>Bacillati</taxon>
        <taxon>Saganbacteria</taxon>
    </lineage>
</organism>
<dbReference type="SUPFAM" id="SSF46894">
    <property type="entry name" value="C-terminal effector domain of the bipartite response regulators"/>
    <property type="match status" value="1"/>
</dbReference>
<accession>A0A1F4R806</accession>
<dbReference type="PANTHER" id="PTHR48111">
    <property type="entry name" value="REGULATOR OF RPOS"/>
    <property type="match status" value="1"/>
</dbReference>
<dbReference type="EMBL" id="METP01000053">
    <property type="protein sequence ID" value="OGC04365.1"/>
    <property type="molecule type" value="Genomic_DNA"/>
</dbReference>
<evidence type="ECO:0000259" key="8">
    <source>
        <dbReference type="PROSITE" id="PS50110"/>
    </source>
</evidence>
<evidence type="ECO:0000256" key="6">
    <source>
        <dbReference type="PROSITE-ProRule" id="PRU00169"/>
    </source>
</evidence>
<dbReference type="GO" id="GO:0000156">
    <property type="term" value="F:phosphorelay response regulator activity"/>
    <property type="evidence" value="ECO:0007669"/>
    <property type="project" value="TreeGrafter"/>
</dbReference>
<dbReference type="SMART" id="SM00862">
    <property type="entry name" value="Trans_reg_C"/>
    <property type="match status" value="1"/>
</dbReference>
<dbReference type="InterPro" id="IPR011006">
    <property type="entry name" value="CheY-like_superfamily"/>
</dbReference>
<dbReference type="Proteomes" id="UP000176938">
    <property type="component" value="Unassembled WGS sequence"/>
</dbReference>
<evidence type="ECO:0000256" key="2">
    <source>
        <dbReference type="ARBA" id="ARBA00023012"/>
    </source>
</evidence>
<dbReference type="SMART" id="SM00448">
    <property type="entry name" value="REC"/>
    <property type="match status" value="1"/>
</dbReference>
<evidence type="ECO:0000313" key="11">
    <source>
        <dbReference type="Proteomes" id="UP000176938"/>
    </source>
</evidence>
<keyword evidence="5" id="KW-0804">Transcription</keyword>
<dbReference type="CDD" id="cd00383">
    <property type="entry name" value="trans_reg_C"/>
    <property type="match status" value="1"/>
</dbReference>
<dbReference type="PANTHER" id="PTHR48111:SF1">
    <property type="entry name" value="TWO-COMPONENT RESPONSE REGULATOR ORR33"/>
    <property type="match status" value="1"/>
</dbReference>
<name>A0A1F4R806_UNCSA</name>
<evidence type="ECO:0000256" key="3">
    <source>
        <dbReference type="ARBA" id="ARBA00023015"/>
    </source>
</evidence>
<dbReference type="InterPro" id="IPR039420">
    <property type="entry name" value="WalR-like"/>
</dbReference>
<dbReference type="Gene3D" id="3.40.50.2300">
    <property type="match status" value="1"/>
</dbReference>
<evidence type="ECO:0000256" key="1">
    <source>
        <dbReference type="ARBA" id="ARBA00022553"/>
    </source>
</evidence>
<dbReference type="InterPro" id="IPR016032">
    <property type="entry name" value="Sig_transdc_resp-reg_C-effctor"/>
</dbReference>
<keyword evidence="3" id="KW-0805">Transcription regulation</keyword>
<feature type="domain" description="Response regulatory" evidence="8">
    <location>
        <begin position="3"/>
        <end position="119"/>
    </location>
</feature>
<comment type="caution">
    <text evidence="10">The sequence shown here is derived from an EMBL/GenBank/DDBJ whole genome shotgun (WGS) entry which is preliminary data.</text>
</comment>
<sequence length="225" mass="25665">MSHLLIIEDEKDIVEAIEYNLKKENFKVSKAYDGSSGLRLAREKKPDLIILDLMLPLLDGFEVCKNLKKETKTADIPIIMLTAKSSEVDKVLGLELGADDYMTKPFSMRELIARVRTILKRYGAKKAFALAALKFPDLEINWETHEVKVLGGTVELTAMEFKLLQYLAENEGRVFSRERLLDNVWGVEVAIETRTVDVHMRRLREKLGKAGKHLKTLRGVGYKFV</sequence>
<dbReference type="PROSITE" id="PS50110">
    <property type="entry name" value="RESPONSE_REGULATORY"/>
    <property type="match status" value="1"/>
</dbReference>
<proteinExistence type="predicted"/>
<dbReference type="FunFam" id="1.10.10.10:FF:000018">
    <property type="entry name" value="DNA-binding response regulator ResD"/>
    <property type="match status" value="1"/>
</dbReference>
<feature type="domain" description="OmpR/PhoB-type" evidence="9">
    <location>
        <begin position="130"/>
        <end position="225"/>
    </location>
</feature>
<gene>
    <name evidence="10" type="ORF">A3H38_06855</name>
</gene>
<feature type="DNA-binding region" description="OmpR/PhoB-type" evidence="7">
    <location>
        <begin position="130"/>
        <end position="225"/>
    </location>
</feature>
<feature type="modified residue" description="4-aspartylphosphate" evidence="6">
    <location>
        <position position="52"/>
    </location>
</feature>
<evidence type="ECO:0000313" key="10">
    <source>
        <dbReference type="EMBL" id="OGC04365.1"/>
    </source>
</evidence>
<dbReference type="InterPro" id="IPR001789">
    <property type="entry name" value="Sig_transdc_resp-reg_receiver"/>
</dbReference>
<keyword evidence="1 6" id="KW-0597">Phosphoprotein</keyword>
<keyword evidence="4 7" id="KW-0238">DNA-binding</keyword>
<protein>
    <submittedName>
        <fullName evidence="10">DNA-binding response regulator</fullName>
    </submittedName>
</protein>
<reference evidence="10 11" key="1">
    <citation type="journal article" date="2016" name="Nat. Commun.">
        <title>Thousands of microbial genomes shed light on interconnected biogeochemical processes in an aquifer system.</title>
        <authorList>
            <person name="Anantharaman K."/>
            <person name="Brown C.T."/>
            <person name="Hug L.A."/>
            <person name="Sharon I."/>
            <person name="Castelle C.J."/>
            <person name="Probst A.J."/>
            <person name="Thomas B.C."/>
            <person name="Singh A."/>
            <person name="Wilkins M.J."/>
            <person name="Karaoz U."/>
            <person name="Brodie E.L."/>
            <person name="Williams K.H."/>
            <person name="Hubbard S.S."/>
            <person name="Banfield J.F."/>
        </authorList>
    </citation>
    <scope>NUCLEOTIDE SEQUENCE [LARGE SCALE GENOMIC DNA]</scope>
</reference>
<dbReference type="GO" id="GO:0000976">
    <property type="term" value="F:transcription cis-regulatory region binding"/>
    <property type="evidence" value="ECO:0007669"/>
    <property type="project" value="TreeGrafter"/>
</dbReference>
<dbReference type="Gene3D" id="6.10.250.690">
    <property type="match status" value="1"/>
</dbReference>
<evidence type="ECO:0000256" key="4">
    <source>
        <dbReference type="ARBA" id="ARBA00023125"/>
    </source>
</evidence>